<dbReference type="PANTHER" id="PTHR11014">
    <property type="entry name" value="PEPTIDASE M20 FAMILY MEMBER"/>
    <property type="match status" value="1"/>
</dbReference>
<dbReference type="EMBL" id="PDOD01000002">
    <property type="protein sequence ID" value="PYZ93011.1"/>
    <property type="molecule type" value="Genomic_DNA"/>
</dbReference>
<dbReference type="InterPro" id="IPR036264">
    <property type="entry name" value="Bact_exopeptidase_dim_dom"/>
</dbReference>
<dbReference type="RefSeq" id="WP_110609041.1">
    <property type="nucleotide sequence ID" value="NZ_PDOD01000002.1"/>
</dbReference>
<proteinExistence type="predicted"/>
<name>A0A323TD27_9BACI</name>
<dbReference type="PANTHER" id="PTHR11014:SF63">
    <property type="entry name" value="METALLOPEPTIDASE, PUTATIVE (AFU_ORTHOLOGUE AFUA_6G09600)-RELATED"/>
    <property type="match status" value="1"/>
</dbReference>
<reference evidence="1 2" key="1">
    <citation type="submission" date="2017-10" db="EMBL/GenBank/DDBJ databases">
        <title>Bacillus sp. nov., a halophilic bacterium isolated from a Keqin Lake.</title>
        <authorList>
            <person name="Wang H."/>
        </authorList>
    </citation>
    <scope>NUCLEOTIDE SEQUENCE [LARGE SCALE GENOMIC DNA]</scope>
    <source>
        <strain evidence="1 2">KQ-12</strain>
    </source>
</reference>
<comment type="caution">
    <text evidence="1">The sequence shown here is derived from an EMBL/GenBank/DDBJ whole genome shotgun (WGS) entry which is preliminary data.</text>
</comment>
<dbReference type="AlphaFoldDB" id="A0A323TD27"/>
<evidence type="ECO:0000313" key="1">
    <source>
        <dbReference type="EMBL" id="PYZ93011.1"/>
    </source>
</evidence>
<accession>A0A323TD27</accession>
<evidence type="ECO:0000313" key="2">
    <source>
        <dbReference type="Proteomes" id="UP000248214"/>
    </source>
</evidence>
<dbReference type="GO" id="GO:0016787">
    <property type="term" value="F:hydrolase activity"/>
    <property type="evidence" value="ECO:0007669"/>
    <property type="project" value="InterPro"/>
</dbReference>
<organism evidence="1 2">
    <name type="scientific">Salipaludibacillus keqinensis</name>
    <dbReference type="NCBI Taxonomy" id="2045207"/>
    <lineage>
        <taxon>Bacteria</taxon>
        <taxon>Bacillati</taxon>
        <taxon>Bacillota</taxon>
        <taxon>Bacilli</taxon>
        <taxon>Bacillales</taxon>
        <taxon>Bacillaceae</taxon>
    </lineage>
</organism>
<dbReference type="SUPFAM" id="SSF55031">
    <property type="entry name" value="Bacterial exopeptidase dimerisation domain"/>
    <property type="match status" value="1"/>
</dbReference>
<sequence length="65" mass="7041">MDIHSHTSEIIEHRPIMAAADKFTIETDGSGGHAAHPHIAIDPIPITAQIINAMQTIISRHISPL</sequence>
<dbReference type="Proteomes" id="UP000248214">
    <property type="component" value="Unassembled WGS sequence"/>
</dbReference>
<gene>
    <name evidence="1" type="ORF">CR194_07370</name>
</gene>
<protein>
    <recommendedName>
        <fullName evidence="3">Amidohydrolase</fullName>
    </recommendedName>
</protein>
<evidence type="ECO:0008006" key="3">
    <source>
        <dbReference type="Google" id="ProtNLM"/>
    </source>
</evidence>
<dbReference type="Gene3D" id="3.30.70.360">
    <property type="match status" value="1"/>
</dbReference>
<dbReference type="InterPro" id="IPR017439">
    <property type="entry name" value="Amidohydrolase"/>
</dbReference>
<keyword evidence="2" id="KW-1185">Reference proteome</keyword>